<evidence type="ECO:0000313" key="2">
    <source>
        <dbReference type="Proteomes" id="UP000664835"/>
    </source>
</evidence>
<name>A0ABS3Q6A0_9GAMM</name>
<comment type="caution">
    <text evidence="1">The sequence shown here is derived from an EMBL/GenBank/DDBJ whole genome shotgun (WGS) entry which is preliminary data.</text>
</comment>
<reference evidence="1 2" key="1">
    <citation type="submission" date="2021-03" db="EMBL/GenBank/DDBJ databases">
        <title>Thiomicrorhabdus sp.nov.,novel sulfur-oxidizing bacteria isolated from coastal sediment.</title>
        <authorList>
            <person name="Liu X."/>
        </authorList>
    </citation>
    <scope>NUCLEOTIDE SEQUENCE [LARGE SCALE GENOMIC DNA]</scope>
    <source>
        <strain evidence="1 2">6S2-11</strain>
    </source>
</reference>
<evidence type="ECO:0000313" key="1">
    <source>
        <dbReference type="EMBL" id="MBO1927868.1"/>
    </source>
</evidence>
<gene>
    <name evidence="1" type="ORF">J3998_09790</name>
</gene>
<keyword evidence="2" id="KW-1185">Reference proteome</keyword>
<dbReference type="EMBL" id="JAGETV010000019">
    <property type="protein sequence ID" value="MBO1927868.1"/>
    <property type="molecule type" value="Genomic_DNA"/>
</dbReference>
<protein>
    <submittedName>
        <fullName evidence="1">Uncharacterized protein</fullName>
    </submittedName>
</protein>
<organism evidence="1 2">
    <name type="scientific">Thiomicrorhabdus marina</name>
    <dbReference type="NCBI Taxonomy" id="2818442"/>
    <lineage>
        <taxon>Bacteria</taxon>
        <taxon>Pseudomonadati</taxon>
        <taxon>Pseudomonadota</taxon>
        <taxon>Gammaproteobacteria</taxon>
        <taxon>Thiotrichales</taxon>
        <taxon>Piscirickettsiaceae</taxon>
        <taxon>Thiomicrorhabdus</taxon>
    </lineage>
</organism>
<dbReference type="Proteomes" id="UP000664835">
    <property type="component" value="Unassembled WGS sequence"/>
</dbReference>
<dbReference type="RefSeq" id="WP_208150482.1">
    <property type="nucleotide sequence ID" value="NZ_JAGETV010000019.1"/>
</dbReference>
<sequence length="167" mass="18614">MGFNQLNQRYLQVLFMFLLTLFSAFSFASEPLLPAVNLAEDGKIAAQKNQPIAILLLSSRVKSGRVLKEEALLPNLMSGVFDGKVMFREIAVNEAGTVVDFYGEALPRAEYKALFNISSLPALVFVNAEGEPLTTPLFSGAYEFYGFYLKRKLNEAMQALDNPTRFE</sequence>
<accession>A0ABS3Q6A0</accession>
<proteinExistence type="predicted"/>